<proteinExistence type="inferred from homology"/>
<name>A0A3B0CKG4_9BACL</name>
<accession>A0A3B0CKG4</accession>
<dbReference type="CDD" id="cd08420">
    <property type="entry name" value="PBP2_CysL_like"/>
    <property type="match status" value="1"/>
</dbReference>
<keyword evidence="2" id="KW-0805">Transcription regulation</keyword>
<reference evidence="6 7" key="1">
    <citation type="journal article" date="2007" name="Int. J. Syst. Evol. Microbiol.">
        <title>Paenibacillus ginsengarvi sp. nov., isolated from soil from ginseng cultivation.</title>
        <authorList>
            <person name="Yoon M.H."/>
            <person name="Ten L.N."/>
            <person name="Im W.T."/>
        </authorList>
    </citation>
    <scope>NUCLEOTIDE SEQUENCE [LARGE SCALE GENOMIC DNA]</scope>
    <source>
        <strain evidence="6 7">KCTC 13059</strain>
    </source>
</reference>
<dbReference type="OrthoDB" id="9785745at2"/>
<dbReference type="FunFam" id="1.10.10.10:FF:000001">
    <property type="entry name" value="LysR family transcriptional regulator"/>
    <property type="match status" value="1"/>
</dbReference>
<dbReference type="Gene3D" id="3.40.190.290">
    <property type="match status" value="1"/>
</dbReference>
<dbReference type="PANTHER" id="PTHR30126">
    <property type="entry name" value="HTH-TYPE TRANSCRIPTIONAL REGULATOR"/>
    <property type="match status" value="1"/>
</dbReference>
<dbReference type="Pfam" id="PF03466">
    <property type="entry name" value="LysR_substrate"/>
    <property type="match status" value="1"/>
</dbReference>
<keyword evidence="4" id="KW-0804">Transcription</keyword>
<gene>
    <name evidence="6" type="ORF">D7M11_06100</name>
</gene>
<dbReference type="EMBL" id="RBAH01000003">
    <property type="protein sequence ID" value="RKN85903.1"/>
    <property type="molecule type" value="Genomic_DNA"/>
</dbReference>
<dbReference type="InterPro" id="IPR036388">
    <property type="entry name" value="WH-like_DNA-bd_sf"/>
</dbReference>
<keyword evidence="3" id="KW-0238">DNA-binding</keyword>
<dbReference type="SUPFAM" id="SSF53850">
    <property type="entry name" value="Periplasmic binding protein-like II"/>
    <property type="match status" value="1"/>
</dbReference>
<evidence type="ECO:0000256" key="2">
    <source>
        <dbReference type="ARBA" id="ARBA00023015"/>
    </source>
</evidence>
<evidence type="ECO:0000313" key="7">
    <source>
        <dbReference type="Proteomes" id="UP000282311"/>
    </source>
</evidence>
<dbReference type="PRINTS" id="PR00039">
    <property type="entry name" value="HTHLYSR"/>
</dbReference>
<organism evidence="6 7">
    <name type="scientific">Paenibacillus ginsengarvi</name>
    <dbReference type="NCBI Taxonomy" id="400777"/>
    <lineage>
        <taxon>Bacteria</taxon>
        <taxon>Bacillati</taxon>
        <taxon>Bacillota</taxon>
        <taxon>Bacilli</taxon>
        <taxon>Bacillales</taxon>
        <taxon>Paenibacillaceae</taxon>
        <taxon>Paenibacillus</taxon>
    </lineage>
</organism>
<dbReference type="Gene3D" id="1.10.10.10">
    <property type="entry name" value="Winged helix-like DNA-binding domain superfamily/Winged helix DNA-binding domain"/>
    <property type="match status" value="1"/>
</dbReference>
<dbReference type="Proteomes" id="UP000282311">
    <property type="component" value="Unassembled WGS sequence"/>
</dbReference>
<feature type="domain" description="HTH lysR-type" evidence="5">
    <location>
        <begin position="1"/>
        <end position="57"/>
    </location>
</feature>
<dbReference type="GO" id="GO:0003700">
    <property type="term" value="F:DNA-binding transcription factor activity"/>
    <property type="evidence" value="ECO:0007669"/>
    <property type="project" value="InterPro"/>
</dbReference>
<evidence type="ECO:0000256" key="4">
    <source>
        <dbReference type="ARBA" id="ARBA00023163"/>
    </source>
</evidence>
<evidence type="ECO:0000256" key="1">
    <source>
        <dbReference type="ARBA" id="ARBA00009437"/>
    </source>
</evidence>
<sequence>MDQALLVFLTVADKQNFTRAAEELHMTQPAVSQYVLQLEKTYGTKLLDRGNKHVRLNKAGEIVYHHAKEISRLYSRMNYLVDDLLHKASGILTIGASYTYGEYVLPRIIARLQAEYPLIQPAITIGNTKDISEKVAAGDLDVGIVEGEFRHDKLDIEPFADDAMYVMAASDHRLAALADVPVTELGRETWIVRETGSGTRAATDTMFERFSIRPQRSMEFGSTQLIKESVEAGLGVTLLSEWAVRKEITLGTMHKLHIQGTPVIRRFYWIAQATRFHTRASVVFKELLLRESGRGAD</sequence>
<dbReference type="SUPFAM" id="SSF46785">
    <property type="entry name" value="Winged helix' DNA-binding domain"/>
    <property type="match status" value="1"/>
</dbReference>
<dbReference type="InterPro" id="IPR005119">
    <property type="entry name" value="LysR_subst-bd"/>
</dbReference>
<evidence type="ECO:0000313" key="6">
    <source>
        <dbReference type="EMBL" id="RKN85903.1"/>
    </source>
</evidence>
<dbReference type="InterPro" id="IPR036390">
    <property type="entry name" value="WH_DNA-bd_sf"/>
</dbReference>
<dbReference type="Pfam" id="PF00126">
    <property type="entry name" value="HTH_1"/>
    <property type="match status" value="1"/>
</dbReference>
<dbReference type="RefSeq" id="WP_120746270.1">
    <property type="nucleotide sequence ID" value="NZ_RBAH01000003.1"/>
</dbReference>
<dbReference type="PANTHER" id="PTHR30126:SF39">
    <property type="entry name" value="HTH-TYPE TRANSCRIPTIONAL REGULATOR CYSL"/>
    <property type="match status" value="1"/>
</dbReference>
<comment type="caution">
    <text evidence="6">The sequence shown here is derived from an EMBL/GenBank/DDBJ whole genome shotgun (WGS) entry which is preliminary data.</text>
</comment>
<evidence type="ECO:0000259" key="5">
    <source>
        <dbReference type="PROSITE" id="PS50931"/>
    </source>
</evidence>
<dbReference type="InterPro" id="IPR000847">
    <property type="entry name" value="LysR_HTH_N"/>
</dbReference>
<dbReference type="AlphaFoldDB" id="A0A3B0CKG4"/>
<evidence type="ECO:0000256" key="3">
    <source>
        <dbReference type="ARBA" id="ARBA00023125"/>
    </source>
</evidence>
<dbReference type="GO" id="GO:0000976">
    <property type="term" value="F:transcription cis-regulatory region binding"/>
    <property type="evidence" value="ECO:0007669"/>
    <property type="project" value="TreeGrafter"/>
</dbReference>
<keyword evidence="7" id="KW-1185">Reference proteome</keyword>
<comment type="similarity">
    <text evidence="1">Belongs to the LysR transcriptional regulatory family.</text>
</comment>
<dbReference type="PROSITE" id="PS50931">
    <property type="entry name" value="HTH_LYSR"/>
    <property type="match status" value="1"/>
</dbReference>
<protein>
    <submittedName>
        <fullName evidence="6">LysR family transcriptional regulator</fullName>
    </submittedName>
</protein>